<dbReference type="InterPro" id="IPR015590">
    <property type="entry name" value="Aldehyde_DH_dom"/>
</dbReference>
<dbReference type="PIRSF" id="PIRSF036492">
    <property type="entry name" value="ALDH"/>
    <property type="match status" value="1"/>
</dbReference>
<keyword evidence="2 4" id="KW-0560">Oxidoreductase</keyword>
<protein>
    <recommendedName>
        <fullName evidence="4">Aldehyde dehydrogenase</fullName>
    </recommendedName>
</protein>
<gene>
    <name evidence="9" type="ORF">DW687_03905</name>
</gene>
<evidence type="ECO:0000313" key="10">
    <source>
        <dbReference type="Proteomes" id="UP000261212"/>
    </source>
</evidence>
<dbReference type="FunFam" id="3.40.309.10:FF:000003">
    <property type="entry name" value="Aldehyde dehydrogenase"/>
    <property type="match status" value="1"/>
</dbReference>
<evidence type="ECO:0000259" key="8">
    <source>
        <dbReference type="Pfam" id="PF00171"/>
    </source>
</evidence>
<evidence type="ECO:0000256" key="2">
    <source>
        <dbReference type="ARBA" id="ARBA00023002"/>
    </source>
</evidence>
<dbReference type="InterPro" id="IPR012394">
    <property type="entry name" value="Aldehyde_DH_NAD(P)"/>
</dbReference>
<sequence length="456" mass="51815">MDIKEKILLQRDFFNRGKTLDIDYRIDMLKYLRNGIIEMEEEISSALKKDLGKSSFESYMCEIGLVLSEINYMIKHIRKFSKKERVKTPLSQFKSKSYKVKSPYGLVLIMSPWNYPFMLTISPLVDAISAGNVAVVKPSAYSKYTSEIIKKLLEKYLPVEVVTVALGGRDVNSYLLDLKYDYIFFTGSVSVGKLVMEKASKNLTPVTLELGGKSPCIVDSSTDLKLAAKRIVFGKYLNLGQTCVAPDYVLVKEDMKEEFIKYLKEEILIQFGKDPIGNKDYGKIINEKHFIRLRGLIENEDVIIGGYCDEDKLKIEPTILDNITMESPCMKEEIFGPILPVMTFKDREDIIDIIKINPTPLALYIFTNDETLKNHILNNVSFGGGCVNDTIIHLATEQMGFGGVGTSGMGSYHGKTGFDTFTHKKSIVEKSNFIDLPMRYQPYTKKNEKLLRKFLK</sequence>
<dbReference type="Gene3D" id="3.40.309.10">
    <property type="entry name" value="Aldehyde Dehydrogenase, Chain A, domain 2"/>
    <property type="match status" value="1"/>
</dbReference>
<feature type="active site" evidence="5 6">
    <location>
        <position position="209"/>
    </location>
</feature>
<dbReference type="EMBL" id="QUSM01000002">
    <property type="protein sequence ID" value="RGD75478.1"/>
    <property type="molecule type" value="Genomic_DNA"/>
</dbReference>
<evidence type="ECO:0000313" key="9">
    <source>
        <dbReference type="EMBL" id="RGD75478.1"/>
    </source>
</evidence>
<evidence type="ECO:0000256" key="7">
    <source>
        <dbReference type="RuleBase" id="RU003345"/>
    </source>
</evidence>
<dbReference type="GO" id="GO:0005737">
    <property type="term" value="C:cytoplasm"/>
    <property type="evidence" value="ECO:0007669"/>
    <property type="project" value="TreeGrafter"/>
</dbReference>
<evidence type="ECO:0000256" key="3">
    <source>
        <dbReference type="ARBA" id="ARBA00023027"/>
    </source>
</evidence>
<dbReference type="PANTHER" id="PTHR43570">
    <property type="entry name" value="ALDEHYDE DEHYDROGENASE"/>
    <property type="match status" value="1"/>
</dbReference>
<feature type="domain" description="Aldehyde dehydrogenase" evidence="8">
    <location>
        <begin position="16"/>
        <end position="427"/>
    </location>
</feature>
<dbReference type="GO" id="GO:0004029">
    <property type="term" value="F:aldehyde dehydrogenase (NAD+) activity"/>
    <property type="evidence" value="ECO:0007669"/>
    <property type="project" value="TreeGrafter"/>
</dbReference>
<evidence type="ECO:0000256" key="6">
    <source>
        <dbReference type="PROSITE-ProRule" id="PRU10007"/>
    </source>
</evidence>
<dbReference type="PANTHER" id="PTHR43570:SF16">
    <property type="entry name" value="ALDEHYDE DEHYDROGENASE TYPE III, ISOFORM Q"/>
    <property type="match status" value="1"/>
</dbReference>
<dbReference type="RefSeq" id="WP_117531687.1">
    <property type="nucleotide sequence ID" value="NZ_QUSM01000002.1"/>
</dbReference>
<accession>A0A3E3E3J3</accession>
<reference evidence="9 10" key="1">
    <citation type="submission" date="2018-08" db="EMBL/GenBank/DDBJ databases">
        <title>A genome reference for cultivated species of the human gut microbiota.</title>
        <authorList>
            <person name="Zou Y."/>
            <person name="Xue W."/>
            <person name="Luo G."/>
        </authorList>
    </citation>
    <scope>NUCLEOTIDE SEQUENCE [LARGE SCALE GENOMIC DNA]</scope>
    <source>
        <strain evidence="9 10">AM25-6</strain>
    </source>
</reference>
<dbReference type="Gene3D" id="3.40.605.10">
    <property type="entry name" value="Aldehyde Dehydrogenase, Chain A, domain 1"/>
    <property type="match status" value="1"/>
</dbReference>
<proteinExistence type="inferred from homology"/>
<evidence type="ECO:0000256" key="1">
    <source>
        <dbReference type="ARBA" id="ARBA00009986"/>
    </source>
</evidence>
<dbReference type="InterPro" id="IPR029510">
    <property type="entry name" value="Ald_DH_CS_GLU"/>
</dbReference>
<dbReference type="SUPFAM" id="SSF53720">
    <property type="entry name" value="ALDH-like"/>
    <property type="match status" value="1"/>
</dbReference>
<name>A0A3E3E3J3_9FIRM</name>
<dbReference type="GO" id="GO:0006081">
    <property type="term" value="P:aldehyde metabolic process"/>
    <property type="evidence" value="ECO:0007669"/>
    <property type="project" value="InterPro"/>
</dbReference>
<dbReference type="InterPro" id="IPR016161">
    <property type="entry name" value="Ald_DH/histidinol_DH"/>
</dbReference>
<organism evidence="9 10">
    <name type="scientific">Anaerofustis stercorihominis</name>
    <dbReference type="NCBI Taxonomy" id="214853"/>
    <lineage>
        <taxon>Bacteria</taxon>
        <taxon>Bacillati</taxon>
        <taxon>Bacillota</taxon>
        <taxon>Clostridia</taxon>
        <taxon>Eubacteriales</taxon>
        <taxon>Eubacteriaceae</taxon>
        <taxon>Anaerofustis</taxon>
    </lineage>
</organism>
<evidence type="ECO:0000256" key="4">
    <source>
        <dbReference type="PIRNR" id="PIRNR036492"/>
    </source>
</evidence>
<comment type="caution">
    <text evidence="9">The sequence shown here is derived from an EMBL/GenBank/DDBJ whole genome shotgun (WGS) entry which is preliminary data.</text>
</comment>
<dbReference type="FunFam" id="3.40.605.10:FF:000004">
    <property type="entry name" value="Aldehyde dehydrogenase"/>
    <property type="match status" value="1"/>
</dbReference>
<evidence type="ECO:0000256" key="5">
    <source>
        <dbReference type="PIRSR" id="PIRSR036492-1"/>
    </source>
</evidence>
<dbReference type="InterPro" id="IPR016163">
    <property type="entry name" value="Ald_DH_C"/>
</dbReference>
<keyword evidence="3" id="KW-0520">NAD</keyword>
<dbReference type="InterPro" id="IPR016162">
    <property type="entry name" value="Ald_DH_N"/>
</dbReference>
<dbReference type="AlphaFoldDB" id="A0A3E3E3J3"/>
<comment type="similarity">
    <text evidence="1 4 7">Belongs to the aldehyde dehydrogenase family.</text>
</comment>
<dbReference type="Pfam" id="PF00171">
    <property type="entry name" value="Aldedh"/>
    <property type="match status" value="1"/>
</dbReference>
<dbReference type="PROSITE" id="PS00687">
    <property type="entry name" value="ALDEHYDE_DEHYDR_GLU"/>
    <property type="match status" value="1"/>
</dbReference>
<feature type="active site" evidence="5">
    <location>
        <position position="243"/>
    </location>
</feature>
<dbReference type="Proteomes" id="UP000261212">
    <property type="component" value="Unassembled WGS sequence"/>
</dbReference>
<dbReference type="CDD" id="cd07136">
    <property type="entry name" value="ALDH_YwdH-P39616"/>
    <property type="match status" value="1"/>
</dbReference>